<name>A0ABT2HXQ9_9MICO</name>
<sequence>MIARENSSRLRAVSLTVAFGVVAGGVALVAPMTAPAAFAAPTDPVVAPAAATPEVSVVSTDLTVGAINANGIEVHVTGLQPGQTFDMVAFSQADGSMIAPRAGVNKPFTAGADGTWQGAVVFDTTWVAGDYSIAVGGTGTTVTAPFTLVDVAVEPSMHLTNDGGDGQYTVAEADANGVAWEAVGLTPAAEVTVSMVLPDGSVEVLDDVQYIVEPNGGVAGTVTITGGSWDTGKYVITAVEGQTELQVGFEVVAEAKTVEPGGALTNDEGEDGIYTVAQADEKGIAWEAWGLTPDSPAKVVLRLPDGTEEALDDTEYITDADGNVAGEVWLENASWDEGDYVILVTVDGKTVEIPFTVSNGEAKTDEGEQGGEAQRLAATGADAFGPAGLALMTLIAGAGAVAASRRFAK</sequence>
<comment type="caution">
    <text evidence="1">The sequence shown here is derived from an EMBL/GenBank/DDBJ whole genome shotgun (WGS) entry which is preliminary data.</text>
</comment>
<keyword evidence="2" id="KW-1185">Reference proteome</keyword>
<evidence type="ECO:0000313" key="2">
    <source>
        <dbReference type="Proteomes" id="UP001525379"/>
    </source>
</evidence>
<protein>
    <recommendedName>
        <fullName evidence="3">Gram-positive cocci surface proteins LPxTG domain-containing protein</fullName>
    </recommendedName>
</protein>
<dbReference type="Proteomes" id="UP001525379">
    <property type="component" value="Unassembled WGS sequence"/>
</dbReference>
<gene>
    <name evidence="1" type="ORF">M3D15_07150</name>
</gene>
<dbReference type="RefSeq" id="WP_260104369.1">
    <property type="nucleotide sequence ID" value="NZ_JALXSQ010000025.1"/>
</dbReference>
<evidence type="ECO:0000313" key="1">
    <source>
        <dbReference type="EMBL" id="MCT2043106.1"/>
    </source>
</evidence>
<proteinExistence type="predicted"/>
<evidence type="ECO:0008006" key="3">
    <source>
        <dbReference type="Google" id="ProtNLM"/>
    </source>
</evidence>
<organism evidence="1 2">
    <name type="scientific">Pseudoclavibacter albus</name>
    <dbReference type="NCBI Taxonomy" id="272241"/>
    <lineage>
        <taxon>Bacteria</taxon>
        <taxon>Bacillati</taxon>
        <taxon>Actinomycetota</taxon>
        <taxon>Actinomycetes</taxon>
        <taxon>Micrococcales</taxon>
        <taxon>Microbacteriaceae</taxon>
        <taxon>Pseudoclavibacter</taxon>
    </lineage>
</organism>
<accession>A0ABT2HXQ9</accession>
<reference evidence="1 2" key="1">
    <citation type="submission" date="2022-04" db="EMBL/GenBank/DDBJ databases">
        <title>Human microbiome associated bacterial genomes.</title>
        <authorList>
            <person name="Sandstrom S."/>
            <person name="Salamzade R."/>
            <person name="Kalan L.R."/>
        </authorList>
    </citation>
    <scope>NUCLEOTIDE SEQUENCE [LARGE SCALE GENOMIC DNA]</scope>
    <source>
        <strain evidence="2">p3-SID1799</strain>
    </source>
</reference>
<dbReference type="EMBL" id="JALXSQ010000025">
    <property type="protein sequence ID" value="MCT2043106.1"/>
    <property type="molecule type" value="Genomic_DNA"/>
</dbReference>